<accession>A0AAD6YF43</accession>
<keyword evidence="3" id="KW-1185">Reference proteome</keyword>
<reference evidence="2" key="1">
    <citation type="submission" date="2023-03" db="EMBL/GenBank/DDBJ databases">
        <title>Massive genome expansion in bonnet fungi (Mycena s.s.) driven by repeated elements and novel gene families across ecological guilds.</title>
        <authorList>
            <consortium name="Lawrence Berkeley National Laboratory"/>
            <person name="Harder C.B."/>
            <person name="Miyauchi S."/>
            <person name="Viragh M."/>
            <person name="Kuo A."/>
            <person name="Thoen E."/>
            <person name="Andreopoulos B."/>
            <person name="Lu D."/>
            <person name="Skrede I."/>
            <person name="Drula E."/>
            <person name="Henrissat B."/>
            <person name="Morin E."/>
            <person name="Kohler A."/>
            <person name="Barry K."/>
            <person name="LaButti K."/>
            <person name="Morin E."/>
            <person name="Salamov A."/>
            <person name="Lipzen A."/>
            <person name="Mereny Z."/>
            <person name="Hegedus B."/>
            <person name="Baldrian P."/>
            <person name="Stursova M."/>
            <person name="Weitz H."/>
            <person name="Taylor A."/>
            <person name="Grigoriev I.V."/>
            <person name="Nagy L.G."/>
            <person name="Martin F."/>
            <person name="Kauserud H."/>
        </authorList>
    </citation>
    <scope>NUCLEOTIDE SEQUENCE</scope>
    <source>
        <strain evidence="2">9144</strain>
    </source>
</reference>
<gene>
    <name evidence="2" type="ORF">GGX14DRAFT_390703</name>
</gene>
<dbReference type="AlphaFoldDB" id="A0AAD6YF43"/>
<evidence type="ECO:0000313" key="3">
    <source>
        <dbReference type="Proteomes" id="UP001219525"/>
    </source>
</evidence>
<organism evidence="2 3">
    <name type="scientific">Mycena pura</name>
    <dbReference type="NCBI Taxonomy" id="153505"/>
    <lineage>
        <taxon>Eukaryota</taxon>
        <taxon>Fungi</taxon>
        <taxon>Dikarya</taxon>
        <taxon>Basidiomycota</taxon>
        <taxon>Agaricomycotina</taxon>
        <taxon>Agaricomycetes</taxon>
        <taxon>Agaricomycetidae</taxon>
        <taxon>Agaricales</taxon>
        <taxon>Marasmiineae</taxon>
        <taxon>Mycenaceae</taxon>
        <taxon>Mycena</taxon>
    </lineage>
</organism>
<name>A0AAD6YF43_9AGAR</name>
<dbReference type="EMBL" id="JARJCW010000013">
    <property type="protein sequence ID" value="KAJ7217994.1"/>
    <property type="molecule type" value="Genomic_DNA"/>
</dbReference>
<evidence type="ECO:0000313" key="2">
    <source>
        <dbReference type="EMBL" id="KAJ7217994.1"/>
    </source>
</evidence>
<evidence type="ECO:0000256" key="1">
    <source>
        <dbReference type="SAM" id="MobiDB-lite"/>
    </source>
</evidence>
<comment type="caution">
    <text evidence="2">The sequence shown here is derived from an EMBL/GenBank/DDBJ whole genome shotgun (WGS) entry which is preliminary data.</text>
</comment>
<proteinExistence type="predicted"/>
<sequence length="555" mass="63696">MFKELQEKLEEDVSKEWVGSEVTARYNENPCDTTRFDTLCCNTFLSILYDRFSRLEEDPDFEASACKLLLDTQMKMFCSLTVMYIEWEFNLFSNEYPSDKDSHQGDDSDQSNSDVKDDDCDDNDDCDDDRNKCDDYKEHVDRPHKRATSKKKKQALSRFLTTPQGRMDYCLRIFKNAKEFFAPSNAENPTTRISEIGASCTQVLDTDEVVLWIAVHTRYPSISIYLLGWHLYGLNSVRTSDVDSTRNSEVEITRPGNFMENVHPDVEMSFRYHDWCHTYGVILQLLMNADPLGPSSMAVDTADVPMTGDLRPFKPLELVQFLSNHPEILLWRSNIMAVFTFVCLAIVFRTTGPNGCMRLKNTRFTIRFWAPHPDARVVRPVQMAVGCIFTEAPPGEELLPLDKKEHPDPLRPEDLKKLGIELMLVEPRPEVFATCHKDITKFVNRATGECVGDVRYQSLTPRMLEECQNHHLVAIQNVKRRDTMSAYGYGSMTCKGTCQPAGGRKGDMYVPYSTQHANDRDGYEALFCHAKDSDPGLHITWRYSKVMAHKCPYED</sequence>
<protein>
    <submittedName>
        <fullName evidence="2">Uncharacterized protein</fullName>
    </submittedName>
</protein>
<dbReference type="Proteomes" id="UP001219525">
    <property type="component" value="Unassembled WGS sequence"/>
</dbReference>
<feature type="region of interest" description="Disordered" evidence="1">
    <location>
        <begin position="99"/>
        <end position="123"/>
    </location>
</feature>